<dbReference type="AlphaFoldDB" id="A0AAJ0GPQ6"/>
<comment type="caution">
    <text evidence="1">The sequence shown here is derived from an EMBL/GenBank/DDBJ whole genome shotgun (WGS) entry which is preliminary data.</text>
</comment>
<reference evidence="1" key="2">
    <citation type="submission" date="2023-06" db="EMBL/GenBank/DDBJ databases">
        <authorList>
            <consortium name="Lawrence Berkeley National Laboratory"/>
            <person name="Mondo S.J."/>
            <person name="Hensen N."/>
            <person name="Bonometti L."/>
            <person name="Westerberg I."/>
            <person name="Brannstrom I.O."/>
            <person name="Guillou S."/>
            <person name="Cros-Aarteil S."/>
            <person name="Calhoun S."/>
            <person name="Haridas S."/>
            <person name="Kuo A."/>
            <person name="Pangilinan J."/>
            <person name="Riley R."/>
            <person name="Labutti K."/>
            <person name="Andreopoulos B."/>
            <person name="Lipzen A."/>
            <person name="Chen C."/>
            <person name="Yanf M."/>
            <person name="Daum C."/>
            <person name="Ng V."/>
            <person name="Clum A."/>
            <person name="Steindorff A."/>
            <person name="Ohm R."/>
            <person name="Martin F."/>
            <person name="Silar P."/>
            <person name="Natvig D."/>
            <person name="Lalanne C."/>
            <person name="Gautier V."/>
            <person name="Ament-Velasquez S.L."/>
            <person name="Kruys A."/>
            <person name="Hutchinson M.I."/>
            <person name="Powell A.J."/>
            <person name="Barry K."/>
            <person name="Miller A.N."/>
            <person name="Grigoriev I.V."/>
            <person name="Debuchy R."/>
            <person name="Gladieux P."/>
            <person name="Thoren M.H."/>
            <person name="Johannesson H."/>
        </authorList>
    </citation>
    <scope>NUCLEOTIDE SEQUENCE</scope>
    <source>
        <strain evidence="1">CBS 333.67</strain>
    </source>
</reference>
<proteinExistence type="predicted"/>
<dbReference type="EMBL" id="JAUDZG010000006">
    <property type="protein sequence ID" value="KAK3303655.1"/>
    <property type="molecule type" value="Genomic_DNA"/>
</dbReference>
<organism evidence="1 2">
    <name type="scientific">Chaetomium strumarium</name>
    <dbReference type="NCBI Taxonomy" id="1170767"/>
    <lineage>
        <taxon>Eukaryota</taxon>
        <taxon>Fungi</taxon>
        <taxon>Dikarya</taxon>
        <taxon>Ascomycota</taxon>
        <taxon>Pezizomycotina</taxon>
        <taxon>Sordariomycetes</taxon>
        <taxon>Sordariomycetidae</taxon>
        <taxon>Sordariales</taxon>
        <taxon>Chaetomiaceae</taxon>
        <taxon>Chaetomium</taxon>
    </lineage>
</organism>
<name>A0AAJ0GPQ6_9PEZI</name>
<sequence length="201" mass="21887">MISTAVDPFTISITRNNIGPLTTIFTPQPDCGICFVGPTAQVHNLCDAFSTDCQGSPRSCLPRSSQWSNWAFYSPGLLCPEGWTTATVVSSDMTDSVRALDIISLLTSDETAAFCCPTGFTFSYPIIVPSFATAPPRCMSGMFEGGFVYRTCLLSAVPTPKPTTAAVGTGKHLSDNDTLYQSRDIRRRWNNLHVISQKKKQ</sequence>
<evidence type="ECO:0000313" key="2">
    <source>
        <dbReference type="Proteomes" id="UP001273166"/>
    </source>
</evidence>
<dbReference type="Proteomes" id="UP001273166">
    <property type="component" value="Unassembled WGS sequence"/>
</dbReference>
<evidence type="ECO:0000313" key="1">
    <source>
        <dbReference type="EMBL" id="KAK3303655.1"/>
    </source>
</evidence>
<gene>
    <name evidence="1" type="ORF">B0T15DRAFT_401777</name>
</gene>
<dbReference type="GeneID" id="87883958"/>
<accession>A0AAJ0GPQ6</accession>
<reference evidence="1" key="1">
    <citation type="journal article" date="2023" name="Mol. Phylogenet. Evol.">
        <title>Genome-scale phylogeny and comparative genomics of the fungal order Sordariales.</title>
        <authorList>
            <person name="Hensen N."/>
            <person name="Bonometti L."/>
            <person name="Westerberg I."/>
            <person name="Brannstrom I.O."/>
            <person name="Guillou S."/>
            <person name="Cros-Aarteil S."/>
            <person name="Calhoun S."/>
            <person name="Haridas S."/>
            <person name="Kuo A."/>
            <person name="Mondo S."/>
            <person name="Pangilinan J."/>
            <person name="Riley R."/>
            <person name="LaButti K."/>
            <person name="Andreopoulos B."/>
            <person name="Lipzen A."/>
            <person name="Chen C."/>
            <person name="Yan M."/>
            <person name="Daum C."/>
            <person name="Ng V."/>
            <person name="Clum A."/>
            <person name="Steindorff A."/>
            <person name="Ohm R.A."/>
            <person name="Martin F."/>
            <person name="Silar P."/>
            <person name="Natvig D.O."/>
            <person name="Lalanne C."/>
            <person name="Gautier V."/>
            <person name="Ament-Velasquez S.L."/>
            <person name="Kruys A."/>
            <person name="Hutchinson M.I."/>
            <person name="Powell A.J."/>
            <person name="Barry K."/>
            <person name="Miller A.N."/>
            <person name="Grigoriev I.V."/>
            <person name="Debuchy R."/>
            <person name="Gladieux P."/>
            <person name="Hiltunen Thoren M."/>
            <person name="Johannesson H."/>
        </authorList>
    </citation>
    <scope>NUCLEOTIDE SEQUENCE</scope>
    <source>
        <strain evidence="1">CBS 333.67</strain>
    </source>
</reference>
<keyword evidence="2" id="KW-1185">Reference proteome</keyword>
<dbReference type="RefSeq" id="XP_062719435.1">
    <property type="nucleotide sequence ID" value="XM_062865129.1"/>
</dbReference>
<protein>
    <submittedName>
        <fullName evidence="1">Uncharacterized protein</fullName>
    </submittedName>
</protein>